<evidence type="ECO:0000313" key="3">
    <source>
        <dbReference type="Proteomes" id="UP000070544"/>
    </source>
</evidence>
<feature type="transmembrane region" description="Helical" evidence="1">
    <location>
        <begin position="209"/>
        <end position="233"/>
    </location>
</feature>
<organism evidence="2 3">
    <name type="scientific">Gonapodya prolifera (strain JEL478)</name>
    <name type="common">Monoblepharis prolifera</name>
    <dbReference type="NCBI Taxonomy" id="1344416"/>
    <lineage>
        <taxon>Eukaryota</taxon>
        <taxon>Fungi</taxon>
        <taxon>Fungi incertae sedis</taxon>
        <taxon>Chytridiomycota</taxon>
        <taxon>Chytridiomycota incertae sedis</taxon>
        <taxon>Monoblepharidomycetes</taxon>
        <taxon>Monoblepharidales</taxon>
        <taxon>Gonapodyaceae</taxon>
        <taxon>Gonapodya</taxon>
    </lineage>
</organism>
<dbReference type="Proteomes" id="UP000070544">
    <property type="component" value="Unassembled WGS sequence"/>
</dbReference>
<evidence type="ECO:0000313" key="2">
    <source>
        <dbReference type="EMBL" id="KXS16623.1"/>
    </source>
</evidence>
<reference evidence="2 3" key="1">
    <citation type="journal article" date="2015" name="Genome Biol. Evol.">
        <title>Phylogenomic analyses indicate that early fungi evolved digesting cell walls of algal ancestors of land plants.</title>
        <authorList>
            <person name="Chang Y."/>
            <person name="Wang S."/>
            <person name="Sekimoto S."/>
            <person name="Aerts A.L."/>
            <person name="Choi C."/>
            <person name="Clum A."/>
            <person name="LaButti K.M."/>
            <person name="Lindquist E.A."/>
            <person name="Yee Ngan C."/>
            <person name="Ohm R.A."/>
            <person name="Salamov A.A."/>
            <person name="Grigoriev I.V."/>
            <person name="Spatafora J.W."/>
            <person name="Berbee M.L."/>
        </authorList>
    </citation>
    <scope>NUCLEOTIDE SEQUENCE [LARGE SCALE GENOMIC DNA]</scope>
    <source>
        <strain evidence="2 3">JEL478</strain>
    </source>
</reference>
<keyword evidence="1" id="KW-1133">Transmembrane helix</keyword>
<evidence type="ECO:0000256" key="1">
    <source>
        <dbReference type="SAM" id="Phobius"/>
    </source>
</evidence>
<keyword evidence="1" id="KW-0472">Membrane</keyword>
<keyword evidence="1" id="KW-0812">Transmembrane</keyword>
<accession>A0A139AJG9</accession>
<protein>
    <submittedName>
        <fullName evidence="2">Uncharacterized protein</fullName>
    </submittedName>
</protein>
<proteinExistence type="predicted"/>
<name>A0A139AJG9_GONPJ</name>
<sequence length="327" mass="37157">MEEGQRPTPETANLPWCEAGHLLAFGQLAFNLLLVGALLMVNRRMVFSIGEAVAKNDLQGTEQAEHVGVSFLRTKIREILFFIAQIFQFYLSLDSVRAPRHLNRPVVPLLPDHRVCAARLSMGHRRCHGERPELALTSSSAMFTIAWGAVGHRIFKEMRWKRHKELGASLDSKRQQTRHNGLQLMIKLVTFLMTFAGLGWTVFSPFISAYHLLMLGGGLYLFLVVGPEAVDLLTGVPSWRVKRSSAIRTLLQLQGSQPIPVDPVSICRRIDRRDIIYSRTMRQHAHELFCGSVHGRYSWKRRIARVYRSCNRWMPCLLGSVGWVDCA</sequence>
<feature type="transmembrane region" description="Helical" evidence="1">
    <location>
        <begin position="184"/>
        <end position="203"/>
    </location>
</feature>
<dbReference type="EMBL" id="KQ965751">
    <property type="protein sequence ID" value="KXS16623.1"/>
    <property type="molecule type" value="Genomic_DNA"/>
</dbReference>
<gene>
    <name evidence="2" type="ORF">M427DRAFT_288499</name>
</gene>
<keyword evidence="3" id="KW-1185">Reference proteome</keyword>
<dbReference type="AlphaFoldDB" id="A0A139AJG9"/>
<feature type="transmembrane region" description="Helical" evidence="1">
    <location>
        <begin position="20"/>
        <end position="41"/>
    </location>
</feature>